<keyword evidence="4" id="KW-1185">Reference proteome</keyword>
<organism evidence="3 4">
    <name type="scientific">Helobdella robusta</name>
    <name type="common">Californian leech</name>
    <dbReference type="NCBI Taxonomy" id="6412"/>
    <lineage>
        <taxon>Eukaryota</taxon>
        <taxon>Metazoa</taxon>
        <taxon>Spiralia</taxon>
        <taxon>Lophotrochozoa</taxon>
        <taxon>Annelida</taxon>
        <taxon>Clitellata</taxon>
        <taxon>Hirudinea</taxon>
        <taxon>Rhynchobdellida</taxon>
        <taxon>Glossiphoniidae</taxon>
        <taxon>Helobdella</taxon>
    </lineage>
</organism>
<feature type="compositionally biased region" description="Basic and acidic residues" evidence="1">
    <location>
        <begin position="133"/>
        <end position="148"/>
    </location>
</feature>
<dbReference type="EMBL" id="AMQM01006127">
    <property type="status" value="NOT_ANNOTATED_CDS"/>
    <property type="molecule type" value="Genomic_DNA"/>
</dbReference>
<dbReference type="AlphaFoldDB" id="T1FC30"/>
<reference evidence="2 4" key="2">
    <citation type="journal article" date="2013" name="Nature">
        <title>Insights into bilaterian evolution from three spiralian genomes.</title>
        <authorList>
            <person name="Simakov O."/>
            <person name="Marletaz F."/>
            <person name="Cho S.J."/>
            <person name="Edsinger-Gonzales E."/>
            <person name="Havlak P."/>
            <person name="Hellsten U."/>
            <person name="Kuo D.H."/>
            <person name="Larsson T."/>
            <person name="Lv J."/>
            <person name="Arendt D."/>
            <person name="Savage R."/>
            <person name="Osoegawa K."/>
            <person name="de Jong P."/>
            <person name="Grimwood J."/>
            <person name="Chapman J.A."/>
            <person name="Shapiro H."/>
            <person name="Aerts A."/>
            <person name="Otillar R.P."/>
            <person name="Terry A.Y."/>
            <person name="Boore J.L."/>
            <person name="Grigoriev I.V."/>
            <person name="Lindberg D.R."/>
            <person name="Seaver E.C."/>
            <person name="Weisblat D.A."/>
            <person name="Putnam N.H."/>
            <person name="Rokhsar D.S."/>
        </authorList>
    </citation>
    <scope>NUCLEOTIDE SEQUENCE</scope>
</reference>
<protein>
    <submittedName>
        <fullName evidence="2 3">Uncharacterized protein</fullName>
    </submittedName>
</protein>
<reference evidence="4" key="1">
    <citation type="submission" date="2012-12" db="EMBL/GenBank/DDBJ databases">
        <authorList>
            <person name="Hellsten U."/>
            <person name="Grimwood J."/>
            <person name="Chapman J.A."/>
            <person name="Shapiro H."/>
            <person name="Aerts A."/>
            <person name="Otillar R.P."/>
            <person name="Terry A.Y."/>
            <person name="Boore J.L."/>
            <person name="Simakov O."/>
            <person name="Marletaz F."/>
            <person name="Cho S.-J."/>
            <person name="Edsinger-Gonzales E."/>
            <person name="Havlak P."/>
            <person name="Kuo D.-H."/>
            <person name="Larsson T."/>
            <person name="Lv J."/>
            <person name="Arendt D."/>
            <person name="Savage R."/>
            <person name="Osoegawa K."/>
            <person name="de Jong P."/>
            <person name="Lindberg D.R."/>
            <person name="Seaver E.C."/>
            <person name="Weisblat D.A."/>
            <person name="Putnam N.H."/>
            <person name="Grigoriev I.V."/>
            <person name="Rokhsar D.S."/>
        </authorList>
    </citation>
    <scope>NUCLEOTIDE SEQUENCE</scope>
</reference>
<evidence type="ECO:0000313" key="2">
    <source>
        <dbReference type="EMBL" id="ESN98014.1"/>
    </source>
</evidence>
<feature type="region of interest" description="Disordered" evidence="1">
    <location>
        <begin position="119"/>
        <end position="178"/>
    </location>
</feature>
<dbReference type="CTD" id="20206379"/>
<evidence type="ECO:0000256" key="1">
    <source>
        <dbReference type="SAM" id="MobiDB-lite"/>
    </source>
</evidence>
<gene>
    <name evidence="3" type="primary">20206379</name>
    <name evidence="2" type="ORF">HELRODRAFT_177688</name>
</gene>
<dbReference type="HOGENOM" id="CLU_1512249_0_0_1"/>
<feature type="compositionally biased region" description="Acidic residues" evidence="1">
    <location>
        <begin position="165"/>
        <end position="178"/>
    </location>
</feature>
<name>T1FC30_HELRO</name>
<dbReference type="InParanoid" id="T1FC30"/>
<reference evidence="3" key="3">
    <citation type="submission" date="2015-06" db="UniProtKB">
        <authorList>
            <consortium name="EnsemblMetazoa"/>
        </authorList>
    </citation>
    <scope>IDENTIFICATION</scope>
</reference>
<dbReference type="KEGG" id="hro:HELRODRAFT_177688"/>
<proteinExistence type="predicted"/>
<dbReference type="EMBL" id="AMQM01006126">
    <property type="status" value="NOT_ANNOTATED_CDS"/>
    <property type="molecule type" value="Genomic_DNA"/>
</dbReference>
<sequence>MLAPESTEKFLKQIFIGSLFFSHRFFRKSSSASTRSTNIFIFFKILLTPSKLSRSAITFNDQFISNYGFVQKMNVLALHMLQYNIGTSLTAKVFPVPVASLVVITTCFRGVHSDYIEARRKDDKDEEEDNQNDNDKDDVKEDENKERDDEGEDDDDKNDSYCKEYDDDEQTDDDANKQ</sequence>
<dbReference type="EMBL" id="KB097269">
    <property type="protein sequence ID" value="ESN98014.1"/>
    <property type="molecule type" value="Genomic_DNA"/>
</dbReference>
<accession>T1FC30</accession>
<dbReference type="RefSeq" id="XP_009024078.1">
    <property type="nucleotide sequence ID" value="XM_009025830.1"/>
</dbReference>
<dbReference type="EnsemblMetazoa" id="HelroT177688">
    <property type="protein sequence ID" value="HelroP177688"/>
    <property type="gene ID" value="HelroG177688"/>
</dbReference>
<dbReference type="Proteomes" id="UP000015101">
    <property type="component" value="Unassembled WGS sequence"/>
</dbReference>
<evidence type="ECO:0000313" key="3">
    <source>
        <dbReference type="EnsemblMetazoa" id="HelroP177688"/>
    </source>
</evidence>
<evidence type="ECO:0000313" key="4">
    <source>
        <dbReference type="Proteomes" id="UP000015101"/>
    </source>
</evidence>
<dbReference type="GeneID" id="20206379"/>